<reference evidence="2 3" key="1">
    <citation type="submission" date="2017-06" db="EMBL/GenBank/DDBJ databases">
        <title>Complete genome sequence of Paenibacillus donghaensis KCTC 13049T isolated from East Sea sediment, South Korea.</title>
        <authorList>
            <person name="Jung B.K."/>
            <person name="Hong S.-J."/>
            <person name="Shin J.-H."/>
        </authorList>
    </citation>
    <scope>NUCLEOTIDE SEQUENCE [LARGE SCALE GENOMIC DNA]</scope>
    <source>
        <strain evidence="2 3">KCTC 13049</strain>
    </source>
</reference>
<proteinExistence type="predicted"/>
<protein>
    <recommendedName>
        <fullName evidence="4">Peptidase M50 domain-containing protein</fullName>
    </recommendedName>
</protein>
<evidence type="ECO:0000256" key="1">
    <source>
        <dbReference type="SAM" id="Phobius"/>
    </source>
</evidence>
<feature type="transmembrane region" description="Helical" evidence="1">
    <location>
        <begin position="120"/>
        <end position="144"/>
    </location>
</feature>
<feature type="transmembrane region" description="Helical" evidence="1">
    <location>
        <begin position="165"/>
        <end position="188"/>
    </location>
</feature>
<dbReference type="OrthoDB" id="849477at2"/>
<keyword evidence="1" id="KW-0812">Transmembrane</keyword>
<organism evidence="2 3">
    <name type="scientific">Paenibacillus donghaensis</name>
    <dbReference type="NCBI Taxonomy" id="414771"/>
    <lineage>
        <taxon>Bacteria</taxon>
        <taxon>Bacillati</taxon>
        <taxon>Bacillota</taxon>
        <taxon>Bacilli</taxon>
        <taxon>Bacillales</taxon>
        <taxon>Paenibacillaceae</taxon>
        <taxon>Paenibacillus</taxon>
    </lineage>
</organism>
<sequence length="403" mass="45715">MGEYTVTPDLELLTDSRGDCYISSDEAGSYLKVKQPLFLFLSHLVTVIRSGQNLDDYIRKECTTQAVEDKYNEGLRFLKQHALVYEGDERPKRRTTLETEMLGHRLAEIGVREYKSAQRWLRFLLFGLLAASAAMMMLNGISLANGSIMREIIAGYRSFELDRPYYALIVLPIILAGILIHEAGHILVASALGVSVRSVSLFLFMGFQPVVFVKYRNMLAAGRKVKIMIYLAGFLFNLLTINASLALLIHTGSWIYGVFIAVNFFLIVENLSIINNTDFYYVLCELFGLRSFKLKALERLGACLNRTLKPSAFFFSRAGIWGNLYLLAGYVYRFFSLYLFLTLIGGLFADYPYIRPVGLLLCGGYFLFSFNRFRLNIQHSSFPLQNVPEQNVPEQSRARVGGE</sequence>
<feature type="transmembrane region" description="Helical" evidence="1">
    <location>
        <begin position="254"/>
        <end position="273"/>
    </location>
</feature>
<dbReference type="EMBL" id="CP021780">
    <property type="protein sequence ID" value="ASA20200.1"/>
    <property type="molecule type" value="Genomic_DNA"/>
</dbReference>
<name>A0A2Z2KB55_9BACL</name>
<dbReference type="Proteomes" id="UP000249890">
    <property type="component" value="Chromosome"/>
</dbReference>
<dbReference type="RefSeq" id="WP_087914222.1">
    <property type="nucleotide sequence ID" value="NZ_CP021780.1"/>
</dbReference>
<dbReference type="AlphaFoldDB" id="A0A2Z2KB55"/>
<keyword evidence="1" id="KW-1133">Transmembrane helix</keyword>
<keyword evidence="3" id="KW-1185">Reference proteome</keyword>
<feature type="transmembrane region" description="Helical" evidence="1">
    <location>
        <begin position="353"/>
        <end position="370"/>
    </location>
</feature>
<feature type="transmembrane region" description="Helical" evidence="1">
    <location>
        <begin position="324"/>
        <end position="347"/>
    </location>
</feature>
<dbReference type="KEGG" id="pdh:B9T62_04925"/>
<evidence type="ECO:0000313" key="2">
    <source>
        <dbReference type="EMBL" id="ASA20200.1"/>
    </source>
</evidence>
<feature type="transmembrane region" description="Helical" evidence="1">
    <location>
        <begin position="227"/>
        <end position="248"/>
    </location>
</feature>
<gene>
    <name evidence="2" type="ORF">B9T62_04925</name>
</gene>
<evidence type="ECO:0008006" key="4">
    <source>
        <dbReference type="Google" id="ProtNLM"/>
    </source>
</evidence>
<accession>A0A2Z2KB55</accession>
<keyword evidence="1" id="KW-0472">Membrane</keyword>
<evidence type="ECO:0000313" key="3">
    <source>
        <dbReference type="Proteomes" id="UP000249890"/>
    </source>
</evidence>
<feature type="transmembrane region" description="Helical" evidence="1">
    <location>
        <begin position="194"/>
        <end position="215"/>
    </location>
</feature>